<keyword evidence="3" id="KW-0813">Transport</keyword>
<evidence type="ECO:0000256" key="5">
    <source>
        <dbReference type="ARBA" id="ARBA00022692"/>
    </source>
</evidence>
<dbReference type="InterPro" id="IPR002549">
    <property type="entry name" value="AI-2E-like"/>
</dbReference>
<organism evidence="10 11">
    <name type="scientific">Polymorphospora rubra</name>
    <dbReference type="NCBI Taxonomy" id="338584"/>
    <lineage>
        <taxon>Bacteria</taxon>
        <taxon>Bacillati</taxon>
        <taxon>Actinomycetota</taxon>
        <taxon>Actinomycetes</taxon>
        <taxon>Micromonosporales</taxon>
        <taxon>Micromonosporaceae</taxon>
        <taxon>Polymorphospora</taxon>
    </lineage>
</organism>
<feature type="transmembrane region" description="Helical" evidence="9">
    <location>
        <begin position="16"/>
        <end position="34"/>
    </location>
</feature>
<evidence type="ECO:0000256" key="8">
    <source>
        <dbReference type="SAM" id="MobiDB-lite"/>
    </source>
</evidence>
<evidence type="ECO:0000313" key="11">
    <source>
        <dbReference type="Proteomes" id="UP000680866"/>
    </source>
</evidence>
<dbReference type="PANTHER" id="PTHR21716">
    <property type="entry name" value="TRANSMEMBRANE PROTEIN"/>
    <property type="match status" value="1"/>
</dbReference>
<sequence>MAPDAWHEVRRTARRTLTVIGLVLATALGLLLVYATRRVLVWILVAVFFAVALNPAVDWMQKHVPRCRRWLATLVVFLAVFALLGGLGALFVVPLVHQGARIADELPRFVEQVQSGDGPIGRLSERYHIVEHVRANAEPLREHVAGLGGPTVAVARGAAITAAAILTIFVLSYLMVLQAPKVTGSLLALLPARRAERVRRLGHECARTITGYLTGNLLISVIAGLGTFIALTVLGVPFAPLIALFVGITDLIPLVGATIGAVVAVLAGFTQSMTAGIVLIVFFVVYQQVENHLLQPVIFARTVKLNPLTVLISILIGVELAGIAGALLAIPVAAMIQIVVRDLWGEHRRHAAAAGGGPDRSADDTGPAGTGRDTAPPDEAGAAGPAGAS</sequence>
<dbReference type="Proteomes" id="UP000680866">
    <property type="component" value="Chromosome"/>
</dbReference>
<evidence type="ECO:0000256" key="7">
    <source>
        <dbReference type="ARBA" id="ARBA00023136"/>
    </source>
</evidence>
<feature type="transmembrane region" description="Helical" evidence="9">
    <location>
        <begin position="153"/>
        <end position="176"/>
    </location>
</feature>
<evidence type="ECO:0000256" key="2">
    <source>
        <dbReference type="ARBA" id="ARBA00009773"/>
    </source>
</evidence>
<evidence type="ECO:0000256" key="9">
    <source>
        <dbReference type="SAM" id="Phobius"/>
    </source>
</evidence>
<dbReference type="GO" id="GO:0005886">
    <property type="term" value="C:plasma membrane"/>
    <property type="evidence" value="ECO:0007669"/>
    <property type="project" value="UniProtKB-SubCell"/>
</dbReference>
<feature type="transmembrane region" description="Helical" evidence="9">
    <location>
        <begin position="217"/>
        <end position="236"/>
    </location>
</feature>
<reference evidence="10" key="1">
    <citation type="submission" date="2020-08" db="EMBL/GenBank/DDBJ databases">
        <title>Whole genome shotgun sequence of Polymorphospora rubra NBRC 101157.</title>
        <authorList>
            <person name="Komaki H."/>
            <person name="Tamura T."/>
        </authorList>
    </citation>
    <scope>NUCLEOTIDE SEQUENCE</scope>
    <source>
        <strain evidence="10">NBRC 101157</strain>
    </source>
</reference>
<evidence type="ECO:0000256" key="3">
    <source>
        <dbReference type="ARBA" id="ARBA00022448"/>
    </source>
</evidence>
<dbReference type="PANTHER" id="PTHR21716:SF53">
    <property type="entry name" value="PERMEASE PERM-RELATED"/>
    <property type="match status" value="1"/>
</dbReference>
<keyword evidence="7 9" id="KW-0472">Membrane</keyword>
<evidence type="ECO:0000256" key="6">
    <source>
        <dbReference type="ARBA" id="ARBA00022989"/>
    </source>
</evidence>
<evidence type="ECO:0000256" key="4">
    <source>
        <dbReference type="ARBA" id="ARBA00022475"/>
    </source>
</evidence>
<comment type="subcellular location">
    <subcellularLocation>
        <location evidence="1">Cell membrane</location>
        <topology evidence="1">Multi-pass membrane protein</topology>
    </subcellularLocation>
</comment>
<comment type="similarity">
    <text evidence="2">Belongs to the autoinducer-2 exporter (AI-2E) (TC 2.A.86) family.</text>
</comment>
<proteinExistence type="inferred from homology"/>
<keyword evidence="11" id="KW-1185">Reference proteome</keyword>
<feature type="compositionally biased region" description="Low complexity" evidence="8">
    <location>
        <begin position="377"/>
        <end position="389"/>
    </location>
</feature>
<dbReference type="EMBL" id="AP023359">
    <property type="protein sequence ID" value="BCJ67519.1"/>
    <property type="molecule type" value="Genomic_DNA"/>
</dbReference>
<keyword evidence="5 9" id="KW-0812">Transmembrane</keyword>
<feature type="transmembrane region" description="Helical" evidence="9">
    <location>
        <begin position="40"/>
        <end position="59"/>
    </location>
</feature>
<gene>
    <name evidence="10" type="ORF">Prubr_45400</name>
</gene>
<dbReference type="Pfam" id="PF01594">
    <property type="entry name" value="AI-2E_transport"/>
    <property type="match status" value="1"/>
</dbReference>
<dbReference type="RefSeq" id="WP_212816841.1">
    <property type="nucleotide sequence ID" value="NZ_AP023359.1"/>
</dbReference>
<dbReference type="KEGG" id="pry:Prubr_45400"/>
<evidence type="ECO:0000313" key="10">
    <source>
        <dbReference type="EMBL" id="BCJ67519.1"/>
    </source>
</evidence>
<name>A0A810N5Q7_9ACTN</name>
<keyword evidence="6 9" id="KW-1133">Transmembrane helix</keyword>
<dbReference type="GO" id="GO:0055085">
    <property type="term" value="P:transmembrane transport"/>
    <property type="evidence" value="ECO:0007669"/>
    <property type="project" value="TreeGrafter"/>
</dbReference>
<protein>
    <submittedName>
        <fullName evidence="10">AI-2E family transporter</fullName>
    </submittedName>
</protein>
<feature type="transmembrane region" description="Helical" evidence="9">
    <location>
        <begin position="273"/>
        <end position="289"/>
    </location>
</feature>
<dbReference type="AlphaFoldDB" id="A0A810N5Q7"/>
<feature type="region of interest" description="Disordered" evidence="8">
    <location>
        <begin position="351"/>
        <end position="389"/>
    </location>
</feature>
<accession>A0A810N5Q7</accession>
<evidence type="ECO:0000256" key="1">
    <source>
        <dbReference type="ARBA" id="ARBA00004651"/>
    </source>
</evidence>
<feature type="transmembrane region" description="Helical" evidence="9">
    <location>
        <begin position="71"/>
        <end position="96"/>
    </location>
</feature>
<feature type="transmembrane region" description="Helical" evidence="9">
    <location>
        <begin position="309"/>
        <end position="340"/>
    </location>
</feature>
<keyword evidence="4" id="KW-1003">Cell membrane</keyword>
<feature type="transmembrane region" description="Helical" evidence="9">
    <location>
        <begin position="242"/>
        <end position="266"/>
    </location>
</feature>